<dbReference type="InterPro" id="IPR019595">
    <property type="entry name" value="DUF2470"/>
</dbReference>
<keyword evidence="3" id="KW-1185">Reference proteome</keyword>
<accession>A0ABV9FV71</accession>
<reference evidence="3" key="1">
    <citation type="journal article" date="2019" name="Int. J. Syst. Evol. Microbiol.">
        <title>The Global Catalogue of Microorganisms (GCM) 10K type strain sequencing project: providing services to taxonomists for standard genome sequencing and annotation.</title>
        <authorList>
            <consortium name="The Broad Institute Genomics Platform"/>
            <consortium name="The Broad Institute Genome Sequencing Center for Infectious Disease"/>
            <person name="Wu L."/>
            <person name="Ma J."/>
        </authorList>
    </citation>
    <scope>NUCLEOTIDE SEQUENCE [LARGE SCALE GENOMIC DNA]</scope>
    <source>
        <strain evidence="3">CCUG 54520</strain>
    </source>
</reference>
<proteinExistence type="predicted"/>
<evidence type="ECO:0000259" key="1">
    <source>
        <dbReference type="Pfam" id="PF10615"/>
    </source>
</evidence>
<dbReference type="Pfam" id="PF10615">
    <property type="entry name" value="DUF2470"/>
    <property type="match status" value="1"/>
</dbReference>
<evidence type="ECO:0000313" key="2">
    <source>
        <dbReference type="EMBL" id="MFC4605891.1"/>
    </source>
</evidence>
<dbReference type="EMBL" id="JBHSFO010000014">
    <property type="protein sequence ID" value="MFC4605891.1"/>
    <property type="molecule type" value="Genomic_DNA"/>
</dbReference>
<dbReference type="RefSeq" id="WP_378419627.1">
    <property type="nucleotide sequence ID" value="NZ_JBHSFO010000014.1"/>
</dbReference>
<gene>
    <name evidence="2" type="ORF">ACFO6S_19495</name>
</gene>
<dbReference type="Proteomes" id="UP001595914">
    <property type="component" value="Unassembled WGS sequence"/>
</dbReference>
<dbReference type="Gene3D" id="3.20.180.10">
    <property type="entry name" value="PNP-oxidase-like"/>
    <property type="match status" value="1"/>
</dbReference>
<evidence type="ECO:0000313" key="3">
    <source>
        <dbReference type="Proteomes" id="UP001595914"/>
    </source>
</evidence>
<protein>
    <submittedName>
        <fullName evidence="2">DUF2470 domain-containing protein</fullName>
    </submittedName>
</protein>
<name>A0ABV9FV71_9NOCA</name>
<sequence length="98" mass="10339">MTSFDDSVIAAVTGHMNGDHTADNLLIVRAFGEPSATAARMTGLDTEAGEWAAEVDGAETAVRVPWLGPVTDRGSIRTEVVALYQAACERLGVQPDTH</sequence>
<comment type="caution">
    <text evidence="2">The sequence shown here is derived from an EMBL/GenBank/DDBJ whole genome shotgun (WGS) entry which is preliminary data.</text>
</comment>
<feature type="domain" description="DUF2470" evidence="1">
    <location>
        <begin position="12"/>
        <end position="83"/>
    </location>
</feature>
<dbReference type="InterPro" id="IPR037119">
    <property type="entry name" value="Haem_oxidase_HugZ-like_sf"/>
</dbReference>
<organism evidence="2 3">
    <name type="scientific">Rhodococcus kronopolitis</name>
    <dbReference type="NCBI Taxonomy" id="1460226"/>
    <lineage>
        <taxon>Bacteria</taxon>
        <taxon>Bacillati</taxon>
        <taxon>Actinomycetota</taxon>
        <taxon>Actinomycetes</taxon>
        <taxon>Mycobacteriales</taxon>
        <taxon>Nocardiaceae</taxon>
        <taxon>Rhodococcus</taxon>
    </lineage>
</organism>